<evidence type="ECO:0000313" key="2">
    <source>
        <dbReference type="Proteomes" id="UP000694888"/>
    </source>
</evidence>
<dbReference type="Proteomes" id="UP000694888">
    <property type="component" value="Unplaced"/>
</dbReference>
<name>A0ABM1AFS0_APLCA</name>
<feature type="region of interest" description="Disordered" evidence="1">
    <location>
        <begin position="82"/>
        <end position="111"/>
    </location>
</feature>
<feature type="compositionally biased region" description="Polar residues" evidence="1">
    <location>
        <begin position="35"/>
        <end position="44"/>
    </location>
</feature>
<feature type="region of interest" description="Disordered" evidence="1">
    <location>
        <begin position="35"/>
        <end position="60"/>
    </location>
</feature>
<reference evidence="3" key="1">
    <citation type="submission" date="2025-08" db="UniProtKB">
        <authorList>
            <consortium name="RefSeq"/>
        </authorList>
    </citation>
    <scope>IDENTIFICATION</scope>
</reference>
<sequence>MVWVELPADFEFECDDVGVGCILDCSVRTTWTTRGASADRTSTGGAAVDRRTSRRSTHRQDHLQEIDFILTRTRIRITIRLKSHPQCRPGHRPQANHHNVDHQERKKTKKT</sequence>
<accession>A0ABM1AFS0</accession>
<feature type="compositionally biased region" description="Basic residues" evidence="1">
    <location>
        <begin position="82"/>
        <end position="95"/>
    </location>
</feature>
<gene>
    <name evidence="3" type="primary">LOC106014188</name>
</gene>
<dbReference type="GeneID" id="106014188"/>
<keyword evidence="2" id="KW-1185">Reference proteome</keyword>
<organism evidence="2 3">
    <name type="scientific">Aplysia californica</name>
    <name type="common">California sea hare</name>
    <dbReference type="NCBI Taxonomy" id="6500"/>
    <lineage>
        <taxon>Eukaryota</taxon>
        <taxon>Metazoa</taxon>
        <taxon>Spiralia</taxon>
        <taxon>Lophotrochozoa</taxon>
        <taxon>Mollusca</taxon>
        <taxon>Gastropoda</taxon>
        <taxon>Heterobranchia</taxon>
        <taxon>Euthyneura</taxon>
        <taxon>Tectipleura</taxon>
        <taxon>Aplysiida</taxon>
        <taxon>Aplysioidea</taxon>
        <taxon>Aplysiidae</taxon>
        <taxon>Aplysia</taxon>
    </lineage>
</organism>
<protein>
    <submittedName>
        <fullName evidence="3">Uncharacterized protein LOC106014188</fullName>
    </submittedName>
</protein>
<proteinExistence type="predicted"/>
<evidence type="ECO:0000313" key="3">
    <source>
        <dbReference type="RefSeq" id="XP_012946780.1"/>
    </source>
</evidence>
<dbReference type="RefSeq" id="XP_012946780.1">
    <property type="nucleotide sequence ID" value="XM_013091326.1"/>
</dbReference>
<evidence type="ECO:0000256" key="1">
    <source>
        <dbReference type="SAM" id="MobiDB-lite"/>
    </source>
</evidence>